<dbReference type="PANTHER" id="PTHR45625:SF4">
    <property type="entry name" value="PEPTIDYLPROLYL ISOMERASE DOMAIN AND WD REPEAT-CONTAINING PROTEIN 1"/>
    <property type="match status" value="1"/>
</dbReference>
<feature type="domain" description="PPIase cyclophilin-type" evidence="6">
    <location>
        <begin position="1"/>
        <end position="157"/>
    </location>
</feature>
<comment type="similarity">
    <text evidence="2 5">Belongs to the cyclophilin-type PPIase family.</text>
</comment>
<organism evidence="7 8">
    <name type="scientific">Candidatus Kaiserbacteria bacterium RIFCSPHIGHO2_02_FULL_55_20</name>
    <dbReference type="NCBI Taxonomy" id="1798497"/>
    <lineage>
        <taxon>Bacteria</taxon>
        <taxon>Candidatus Kaiseribacteriota</taxon>
    </lineage>
</organism>
<evidence type="ECO:0000313" key="8">
    <source>
        <dbReference type="Proteomes" id="UP000177652"/>
    </source>
</evidence>
<dbReference type="GO" id="GO:0003755">
    <property type="term" value="F:peptidyl-prolyl cis-trans isomerase activity"/>
    <property type="evidence" value="ECO:0007669"/>
    <property type="project" value="UniProtKB-UniRule"/>
</dbReference>
<protein>
    <recommendedName>
        <fullName evidence="5">Peptidyl-prolyl cis-trans isomerase</fullName>
        <shortName evidence="5">PPIase</shortName>
        <ecNumber evidence="5">5.2.1.8</ecNumber>
    </recommendedName>
</protein>
<dbReference type="AlphaFoldDB" id="A0A1F6DWR3"/>
<dbReference type="PANTHER" id="PTHR45625">
    <property type="entry name" value="PEPTIDYL-PROLYL CIS-TRANS ISOMERASE-RELATED"/>
    <property type="match status" value="1"/>
</dbReference>
<keyword evidence="4 5" id="KW-0413">Isomerase</keyword>
<dbReference type="InterPro" id="IPR044666">
    <property type="entry name" value="Cyclophilin_A-like"/>
</dbReference>
<comment type="caution">
    <text evidence="7">The sequence shown here is derived from an EMBL/GenBank/DDBJ whole genome shotgun (WGS) entry which is preliminary data.</text>
</comment>
<dbReference type="InterPro" id="IPR020892">
    <property type="entry name" value="Cyclophilin-type_PPIase_CS"/>
</dbReference>
<evidence type="ECO:0000313" key="7">
    <source>
        <dbReference type="EMBL" id="OGG65869.1"/>
    </source>
</evidence>
<gene>
    <name evidence="7" type="ORF">A3D71_00675</name>
</gene>
<dbReference type="PRINTS" id="PR00153">
    <property type="entry name" value="CSAPPISMRASE"/>
</dbReference>
<sequence>MQAILHTNKGDITIDLFDADAPNTVANFVKLAKAGFYDGTKFHRVIKDFMIQGGDPFTKDESLSGRWGTGGPGYKFADEIRENNHNVIGTISMANSDPNTNGSQFFINTADNSFLDGKHTTFGRVTTGMDVVEAIVETATGPSDRPLEAMVVKSVTVQ</sequence>
<dbReference type="PROSITE" id="PS00170">
    <property type="entry name" value="CSA_PPIASE_1"/>
    <property type="match status" value="1"/>
</dbReference>
<dbReference type="InterPro" id="IPR024936">
    <property type="entry name" value="Cyclophilin-type_PPIase"/>
</dbReference>
<dbReference type="STRING" id="1798497.A3D71_00675"/>
<keyword evidence="3 5" id="KW-0697">Rotamase</keyword>
<accession>A0A1F6DWR3</accession>
<comment type="function">
    <text evidence="1 5">PPIases accelerate the folding of proteins. It catalyzes the cis-trans isomerization of proline imidic peptide bonds in oligopeptides.</text>
</comment>
<proteinExistence type="inferred from homology"/>
<dbReference type="EMBL" id="MFLK01000029">
    <property type="protein sequence ID" value="OGG65869.1"/>
    <property type="molecule type" value="Genomic_DNA"/>
</dbReference>
<dbReference type="PROSITE" id="PS50072">
    <property type="entry name" value="CSA_PPIASE_2"/>
    <property type="match status" value="1"/>
</dbReference>
<evidence type="ECO:0000256" key="5">
    <source>
        <dbReference type="RuleBase" id="RU363019"/>
    </source>
</evidence>
<evidence type="ECO:0000256" key="1">
    <source>
        <dbReference type="ARBA" id="ARBA00002388"/>
    </source>
</evidence>
<dbReference type="InterPro" id="IPR029000">
    <property type="entry name" value="Cyclophilin-like_dom_sf"/>
</dbReference>
<dbReference type="GO" id="GO:0006457">
    <property type="term" value="P:protein folding"/>
    <property type="evidence" value="ECO:0007669"/>
    <property type="project" value="InterPro"/>
</dbReference>
<dbReference type="InterPro" id="IPR002130">
    <property type="entry name" value="Cyclophilin-type_PPIase_dom"/>
</dbReference>
<name>A0A1F6DWR3_9BACT</name>
<evidence type="ECO:0000256" key="2">
    <source>
        <dbReference type="ARBA" id="ARBA00007365"/>
    </source>
</evidence>
<dbReference type="Proteomes" id="UP000177652">
    <property type="component" value="Unassembled WGS sequence"/>
</dbReference>
<dbReference type="SUPFAM" id="SSF50891">
    <property type="entry name" value="Cyclophilin-like"/>
    <property type="match status" value="1"/>
</dbReference>
<evidence type="ECO:0000256" key="3">
    <source>
        <dbReference type="ARBA" id="ARBA00023110"/>
    </source>
</evidence>
<evidence type="ECO:0000256" key="4">
    <source>
        <dbReference type="ARBA" id="ARBA00023235"/>
    </source>
</evidence>
<dbReference type="EC" id="5.2.1.8" evidence="5"/>
<dbReference type="Pfam" id="PF00160">
    <property type="entry name" value="Pro_isomerase"/>
    <property type="match status" value="1"/>
</dbReference>
<dbReference type="PIRSF" id="PIRSF001467">
    <property type="entry name" value="Peptidylpro_ismrse"/>
    <property type="match status" value="1"/>
</dbReference>
<reference evidence="7 8" key="1">
    <citation type="journal article" date="2016" name="Nat. Commun.">
        <title>Thousands of microbial genomes shed light on interconnected biogeochemical processes in an aquifer system.</title>
        <authorList>
            <person name="Anantharaman K."/>
            <person name="Brown C.T."/>
            <person name="Hug L.A."/>
            <person name="Sharon I."/>
            <person name="Castelle C.J."/>
            <person name="Probst A.J."/>
            <person name="Thomas B.C."/>
            <person name="Singh A."/>
            <person name="Wilkins M.J."/>
            <person name="Karaoz U."/>
            <person name="Brodie E.L."/>
            <person name="Williams K.H."/>
            <person name="Hubbard S.S."/>
            <person name="Banfield J.F."/>
        </authorList>
    </citation>
    <scope>NUCLEOTIDE SEQUENCE [LARGE SCALE GENOMIC DNA]</scope>
</reference>
<comment type="catalytic activity">
    <reaction evidence="5">
        <text>[protein]-peptidylproline (omega=180) = [protein]-peptidylproline (omega=0)</text>
        <dbReference type="Rhea" id="RHEA:16237"/>
        <dbReference type="Rhea" id="RHEA-COMP:10747"/>
        <dbReference type="Rhea" id="RHEA-COMP:10748"/>
        <dbReference type="ChEBI" id="CHEBI:83833"/>
        <dbReference type="ChEBI" id="CHEBI:83834"/>
        <dbReference type="EC" id="5.2.1.8"/>
    </reaction>
</comment>
<dbReference type="Gene3D" id="2.40.100.10">
    <property type="entry name" value="Cyclophilin-like"/>
    <property type="match status" value="1"/>
</dbReference>
<evidence type="ECO:0000259" key="6">
    <source>
        <dbReference type="PROSITE" id="PS50072"/>
    </source>
</evidence>
<dbReference type="CDD" id="cd00317">
    <property type="entry name" value="cyclophilin"/>
    <property type="match status" value="1"/>
</dbReference>